<evidence type="ECO:0000313" key="2">
    <source>
        <dbReference type="EMBL" id="KAF3538699.1"/>
    </source>
</evidence>
<proteinExistence type="predicted"/>
<evidence type="ECO:0000313" key="3">
    <source>
        <dbReference type="Proteomes" id="UP000712600"/>
    </source>
</evidence>
<name>A0A8S9Q7U7_BRACR</name>
<accession>A0A8S9Q7U7</accession>
<comment type="caution">
    <text evidence="2">The sequence shown here is derived from an EMBL/GenBank/DDBJ whole genome shotgun (WGS) entry which is preliminary data.</text>
</comment>
<feature type="region of interest" description="Disordered" evidence="1">
    <location>
        <begin position="223"/>
        <end position="262"/>
    </location>
</feature>
<protein>
    <submittedName>
        <fullName evidence="2">Uncharacterized protein</fullName>
    </submittedName>
</protein>
<sequence>MTWWLQPLRLSSLGFQQKEFERDLVASIIKIQILVSKSLHLVIDTRKVKPALLFILRNEVGRGECQTGFAKLLARKQACLVEDAEAVDREGRAEGEEDVNFIGGTGFQRSGNQNGNFYGQRNDDFWQVVKQEKLQEGDFEVESSMSFGGSHWCRSTLDFEHRSTDFSQNRSTGSPEHRWRTPTESTAFCYAVRIMTHEEFAARHPHPPSPMQKIDVARLNALTPQPKPSANHPETTITHSDDAAEPMEVDKAPMGRTWRKSC</sequence>
<organism evidence="2 3">
    <name type="scientific">Brassica cretica</name>
    <name type="common">Mustard</name>
    <dbReference type="NCBI Taxonomy" id="69181"/>
    <lineage>
        <taxon>Eukaryota</taxon>
        <taxon>Viridiplantae</taxon>
        <taxon>Streptophyta</taxon>
        <taxon>Embryophyta</taxon>
        <taxon>Tracheophyta</taxon>
        <taxon>Spermatophyta</taxon>
        <taxon>Magnoliopsida</taxon>
        <taxon>eudicotyledons</taxon>
        <taxon>Gunneridae</taxon>
        <taxon>Pentapetalae</taxon>
        <taxon>rosids</taxon>
        <taxon>malvids</taxon>
        <taxon>Brassicales</taxon>
        <taxon>Brassicaceae</taxon>
        <taxon>Brassiceae</taxon>
        <taxon>Brassica</taxon>
    </lineage>
</organism>
<reference evidence="2" key="1">
    <citation type="submission" date="2019-12" db="EMBL/GenBank/DDBJ databases">
        <title>Genome sequencing and annotation of Brassica cretica.</title>
        <authorList>
            <person name="Studholme D.J."/>
            <person name="Sarris P."/>
        </authorList>
    </citation>
    <scope>NUCLEOTIDE SEQUENCE</scope>
    <source>
        <strain evidence="2">PFS-109/04</strain>
        <tissue evidence="2">Leaf</tissue>
    </source>
</reference>
<dbReference type="Proteomes" id="UP000712600">
    <property type="component" value="Unassembled WGS sequence"/>
</dbReference>
<gene>
    <name evidence="2" type="ORF">F2Q69_00021623</name>
</gene>
<dbReference type="AlphaFoldDB" id="A0A8S9Q7U7"/>
<dbReference type="EMBL" id="QGKX02001290">
    <property type="protein sequence ID" value="KAF3538699.1"/>
    <property type="molecule type" value="Genomic_DNA"/>
</dbReference>
<evidence type="ECO:0000256" key="1">
    <source>
        <dbReference type="SAM" id="MobiDB-lite"/>
    </source>
</evidence>